<evidence type="ECO:0000256" key="1">
    <source>
        <dbReference type="SAM" id="SignalP"/>
    </source>
</evidence>
<protein>
    <submittedName>
        <fullName evidence="3">Las17-binding protein actin regulator</fullName>
    </submittedName>
</protein>
<dbReference type="CDD" id="cd11524">
    <property type="entry name" value="SYLF"/>
    <property type="match status" value="1"/>
</dbReference>
<sequence length="191" mass="19602">MDKRTFLVAGASVAAVSLLSAGCTTTTSASSDPQARRNDINTSVDRALSNLYTQVGGSEELVKSARGVLVFPSVIAAGLGVGGATGEGAMREAGVTTGFFRTSSLSVGLIAGAQSTAVIYLFMTQEALAKFNASRGWQVGVDAGVTLISVGTNARVDTRSVQQPIVAFVLTNAGLMANLTLDGTRINRLDL</sequence>
<organism evidence="3 4">
    <name type="scientific">Rivibacter subsaxonicus</name>
    <dbReference type="NCBI Taxonomy" id="457575"/>
    <lineage>
        <taxon>Bacteria</taxon>
        <taxon>Pseudomonadati</taxon>
        <taxon>Pseudomonadota</taxon>
        <taxon>Betaproteobacteria</taxon>
        <taxon>Burkholderiales</taxon>
        <taxon>Rivibacter</taxon>
    </lineage>
</organism>
<dbReference type="Proteomes" id="UP000293671">
    <property type="component" value="Unassembled WGS sequence"/>
</dbReference>
<dbReference type="InterPro" id="IPR007461">
    <property type="entry name" value="Ysc84_actin-binding"/>
</dbReference>
<dbReference type="RefSeq" id="WP_130432490.1">
    <property type="nucleotide sequence ID" value="NZ_SHKP01000006.1"/>
</dbReference>
<evidence type="ECO:0000259" key="2">
    <source>
        <dbReference type="Pfam" id="PF04366"/>
    </source>
</evidence>
<dbReference type="Pfam" id="PF04366">
    <property type="entry name" value="Ysc84"/>
    <property type="match status" value="1"/>
</dbReference>
<dbReference type="EMBL" id="SHKP01000006">
    <property type="protein sequence ID" value="RZT98075.1"/>
    <property type="molecule type" value="Genomic_DNA"/>
</dbReference>
<keyword evidence="4" id="KW-1185">Reference proteome</keyword>
<gene>
    <name evidence="3" type="ORF">EV670_2481</name>
</gene>
<dbReference type="OrthoDB" id="198978at2"/>
<evidence type="ECO:0000313" key="4">
    <source>
        <dbReference type="Proteomes" id="UP000293671"/>
    </source>
</evidence>
<feature type="chain" id="PRO_5020282793" evidence="1">
    <location>
        <begin position="30"/>
        <end position="191"/>
    </location>
</feature>
<accession>A0A4V2FTG4</accession>
<dbReference type="PROSITE" id="PS51257">
    <property type="entry name" value="PROKAR_LIPOPROTEIN"/>
    <property type="match status" value="1"/>
</dbReference>
<name>A0A4V2FTG4_9BURK</name>
<dbReference type="AlphaFoldDB" id="A0A4V2FTG4"/>
<proteinExistence type="predicted"/>
<feature type="signal peptide" evidence="1">
    <location>
        <begin position="1"/>
        <end position="29"/>
    </location>
</feature>
<reference evidence="3 4" key="1">
    <citation type="submission" date="2019-02" db="EMBL/GenBank/DDBJ databases">
        <title>Genomic Encyclopedia of Type Strains, Phase IV (KMG-IV): sequencing the most valuable type-strain genomes for metagenomic binning, comparative biology and taxonomic classification.</title>
        <authorList>
            <person name="Goeker M."/>
        </authorList>
    </citation>
    <scope>NUCLEOTIDE SEQUENCE [LARGE SCALE GENOMIC DNA]</scope>
    <source>
        <strain evidence="3 4">DSM 19570</strain>
    </source>
</reference>
<feature type="domain" description="Ysc84 actin-binding" evidence="2">
    <location>
        <begin position="104"/>
        <end position="187"/>
    </location>
</feature>
<comment type="caution">
    <text evidence="3">The sequence shown here is derived from an EMBL/GenBank/DDBJ whole genome shotgun (WGS) entry which is preliminary data.</text>
</comment>
<keyword evidence="1" id="KW-0732">Signal</keyword>
<evidence type="ECO:0000313" key="3">
    <source>
        <dbReference type="EMBL" id="RZT98075.1"/>
    </source>
</evidence>